<dbReference type="Proteomes" id="UP001597282">
    <property type="component" value="Unassembled WGS sequence"/>
</dbReference>
<dbReference type="RefSeq" id="WP_380164438.1">
    <property type="nucleotide sequence ID" value="NZ_JBHTNU010000006.1"/>
</dbReference>
<organism evidence="2 3">
    <name type="scientific">Kroppenstedtia sanguinis</name>
    <dbReference type="NCBI Taxonomy" id="1380684"/>
    <lineage>
        <taxon>Bacteria</taxon>
        <taxon>Bacillati</taxon>
        <taxon>Bacillota</taxon>
        <taxon>Bacilli</taxon>
        <taxon>Bacillales</taxon>
        <taxon>Thermoactinomycetaceae</taxon>
        <taxon>Kroppenstedtia</taxon>
    </lineage>
</organism>
<feature type="region of interest" description="Disordered" evidence="1">
    <location>
        <begin position="1"/>
        <end position="30"/>
    </location>
</feature>
<comment type="caution">
    <text evidence="2">The sequence shown here is derived from an EMBL/GenBank/DDBJ whole genome shotgun (WGS) entry which is preliminary data.</text>
</comment>
<proteinExistence type="predicted"/>
<feature type="compositionally biased region" description="Basic and acidic residues" evidence="1">
    <location>
        <begin position="7"/>
        <end position="25"/>
    </location>
</feature>
<evidence type="ECO:0000313" key="2">
    <source>
        <dbReference type="EMBL" id="MFD1426913.1"/>
    </source>
</evidence>
<name>A0ABW4C8R6_9BACL</name>
<accession>A0ABW4C8R6</accession>
<sequence length="84" mass="10074">MKIISLSEKRAQKKSSETSTPEKRAQQNQALYQANQEIKKETGIDFVKMLLGDKEEKKRFEMKRYQERLDTYKKTPFLRKDVFL</sequence>
<reference evidence="3" key="1">
    <citation type="journal article" date="2019" name="Int. J. Syst. Evol. Microbiol.">
        <title>The Global Catalogue of Microorganisms (GCM) 10K type strain sequencing project: providing services to taxonomists for standard genome sequencing and annotation.</title>
        <authorList>
            <consortium name="The Broad Institute Genomics Platform"/>
            <consortium name="The Broad Institute Genome Sequencing Center for Infectious Disease"/>
            <person name="Wu L."/>
            <person name="Ma J."/>
        </authorList>
    </citation>
    <scope>NUCLEOTIDE SEQUENCE [LARGE SCALE GENOMIC DNA]</scope>
    <source>
        <strain evidence="3">S1</strain>
    </source>
</reference>
<gene>
    <name evidence="2" type="ORF">ACFQ4Y_08175</name>
</gene>
<dbReference type="EMBL" id="JBHTNU010000006">
    <property type="protein sequence ID" value="MFD1426913.1"/>
    <property type="molecule type" value="Genomic_DNA"/>
</dbReference>
<protein>
    <submittedName>
        <fullName evidence="2">Uncharacterized protein</fullName>
    </submittedName>
</protein>
<evidence type="ECO:0000313" key="3">
    <source>
        <dbReference type="Proteomes" id="UP001597282"/>
    </source>
</evidence>
<keyword evidence="3" id="KW-1185">Reference proteome</keyword>
<evidence type="ECO:0000256" key="1">
    <source>
        <dbReference type="SAM" id="MobiDB-lite"/>
    </source>
</evidence>